<keyword evidence="2" id="KW-1185">Reference proteome</keyword>
<accession>A0A7U2EYA1</accession>
<dbReference type="VEuPathDB" id="FungiDB:JI435_406980"/>
<dbReference type="AlphaFoldDB" id="A0A7U2EYA1"/>
<reference evidence="2" key="1">
    <citation type="journal article" date="2021" name="BMC Genomics">
        <title>Chromosome-level genome assembly and manually-curated proteome of model necrotroph Parastagonospora nodorum Sn15 reveals a genome-wide trove of candidate effector homologs, and redundancy of virulence-related functions within an accessory chromosome.</title>
        <authorList>
            <person name="Bertazzoni S."/>
            <person name="Jones D.A.B."/>
            <person name="Phan H.T."/>
            <person name="Tan K.-C."/>
            <person name="Hane J.K."/>
        </authorList>
    </citation>
    <scope>NUCLEOTIDE SEQUENCE [LARGE SCALE GENOMIC DNA]</scope>
    <source>
        <strain evidence="2">SN15 / ATCC MYA-4574 / FGSC 10173)</strain>
    </source>
</reference>
<name>A0A7U2EYA1_PHANO</name>
<organism evidence="1 2">
    <name type="scientific">Phaeosphaeria nodorum (strain SN15 / ATCC MYA-4574 / FGSC 10173)</name>
    <name type="common">Glume blotch fungus</name>
    <name type="synonym">Parastagonospora nodorum</name>
    <dbReference type="NCBI Taxonomy" id="321614"/>
    <lineage>
        <taxon>Eukaryota</taxon>
        <taxon>Fungi</taxon>
        <taxon>Dikarya</taxon>
        <taxon>Ascomycota</taxon>
        <taxon>Pezizomycotina</taxon>
        <taxon>Dothideomycetes</taxon>
        <taxon>Pleosporomycetidae</taxon>
        <taxon>Pleosporales</taxon>
        <taxon>Pleosporineae</taxon>
        <taxon>Phaeosphaeriaceae</taxon>
        <taxon>Parastagonospora</taxon>
    </lineage>
</organism>
<dbReference type="Proteomes" id="UP000663193">
    <property type="component" value="Chromosome 5"/>
</dbReference>
<evidence type="ECO:0000313" key="2">
    <source>
        <dbReference type="Proteomes" id="UP000663193"/>
    </source>
</evidence>
<sequence>MGIDAHDVQTLFLRSLLSVTTRDLAHTRLEAKTSAQAPSSLIIHHPILLVTHFYS</sequence>
<gene>
    <name evidence="1" type="ORF">JI435_406980</name>
</gene>
<dbReference type="EMBL" id="CP069027">
    <property type="protein sequence ID" value="QRC95177.1"/>
    <property type="molecule type" value="Genomic_DNA"/>
</dbReference>
<proteinExistence type="predicted"/>
<protein>
    <submittedName>
        <fullName evidence="1">Uncharacterized protein</fullName>
    </submittedName>
</protein>
<evidence type="ECO:0000313" key="1">
    <source>
        <dbReference type="EMBL" id="QRC95177.1"/>
    </source>
</evidence>